<feature type="region of interest" description="Disordered" evidence="3">
    <location>
        <begin position="144"/>
        <end position="171"/>
    </location>
</feature>
<dbReference type="Gene3D" id="3.40.50.720">
    <property type="entry name" value="NAD(P)-binding Rossmann-like Domain"/>
    <property type="match status" value="1"/>
</dbReference>
<dbReference type="Pfam" id="PF00106">
    <property type="entry name" value="adh_short"/>
    <property type="match status" value="1"/>
</dbReference>
<evidence type="ECO:0000313" key="4">
    <source>
        <dbReference type="EMBL" id="MFK4272272.1"/>
    </source>
</evidence>
<dbReference type="PANTHER" id="PTHR42901">
    <property type="entry name" value="ALCOHOL DEHYDROGENASE"/>
    <property type="match status" value="1"/>
</dbReference>
<dbReference type="Proteomes" id="UP001620295">
    <property type="component" value="Unassembled WGS sequence"/>
</dbReference>
<evidence type="ECO:0000256" key="2">
    <source>
        <dbReference type="ARBA" id="ARBA00023002"/>
    </source>
</evidence>
<sequence length="171" mass="17202">MTDSRTPAGVAVVTGASSGIGAATARELAAAGFTVALLARRLDRIAAVAEEIGNGAIAIEADVTDRASLVAAADRVRTELGGATVLVNNAGVALVGPFGSERRDDCRRMIEVNLLGTITATEVFLDQSKAAAHADIVNISSVAGRRAEPGGGCTPRRSGVSTDGASRCALS</sequence>
<accession>A0ABW8M270</accession>
<organism evidence="4 5">
    <name type="scientific">Streptomyces milbemycinicus</name>
    <dbReference type="NCBI Taxonomy" id="476552"/>
    <lineage>
        <taxon>Bacteria</taxon>
        <taxon>Bacillati</taxon>
        <taxon>Actinomycetota</taxon>
        <taxon>Actinomycetes</taxon>
        <taxon>Kitasatosporales</taxon>
        <taxon>Streptomycetaceae</taxon>
        <taxon>Streptomyces</taxon>
    </lineage>
</organism>
<dbReference type="PANTHER" id="PTHR42901:SF1">
    <property type="entry name" value="ALCOHOL DEHYDROGENASE"/>
    <property type="match status" value="1"/>
</dbReference>
<name>A0ABW8M270_9ACTN</name>
<gene>
    <name evidence="4" type="ORF">ACI2L5_46440</name>
</gene>
<comment type="caution">
    <text evidence="4">The sequence shown here is derived from an EMBL/GenBank/DDBJ whole genome shotgun (WGS) entry which is preliminary data.</text>
</comment>
<dbReference type="EC" id="1.-.-.-" evidence="4"/>
<dbReference type="InterPro" id="IPR036291">
    <property type="entry name" value="NAD(P)-bd_dom_sf"/>
</dbReference>
<dbReference type="RefSeq" id="WP_404748687.1">
    <property type="nucleotide sequence ID" value="NZ_JBJDQH010000024.1"/>
</dbReference>
<dbReference type="PRINTS" id="PR00081">
    <property type="entry name" value="GDHRDH"/>
</dbReference>
<evidence type="ECO:0000256" key="3">
    <source>
        <dbReference type="SAM" id="MobiDB-lite"/>
    </source>
</evidence>
<comment type="similarity">
    <text evidence="1">Belongs to the short-chain dehydrogenases/reductases (SDR) family.</text>
</comment>
<proteinExistence type="inferred from homology"/>
<dbReference type="EMBL" id="JBJDQH010000024">
    <property type="protein sequence ID" value="MFK4272272.1"/>
    <property type="molecule type" value="Genomic_DNA"/>
</dbReference>
<reference evidence="4 5" key="1">
    <citation type="submission" date="2024-11" db="EMBL/GenBank/DDBJ databases">
        <title>The Natural Products Discovery Center: Release of the First 8490 Sequenced Strains for Exploring Actinobacteria Biosynthetic Diversity.</title>
        <authorList>
            <person name="Kalkreuter E."/>
            <person name="Kautsar S.A."/>
            <person name="Yang D."/>
            <person name="Bader C.D."/>
            <person name="Teijaro C.N."/>
            <person name="Fluegel L."/>
            <person name="Davis C.M."/>
            <person name="Simpson J.R."/>
            <person name="Lauterbach L."/>
            <person name="Steele A.D."/>
            <person name="Gui C."/>
            <person name="Meng S."/>
            <person name="Li G."/>
            <person name="Viehrig K."/>
            <person name="Ye F."/>
            <person name="Su P."/>
            <person name="Kiefer A.F."/>
            <person name="Nichols A."/>
            <person name="Cepeda A.J."/>
            <person name="Yan W."/>
            <person name="Fan B."/>
            <person name="Jiang Y."/>
            <person name="Adhikari A."/>
            <person name="Zheng C.-J."/>
            <person name="Schuster L."/>
            <person name="Cowan T.M."/>
            <person name="Smanski M.J."/>
            <person name="Chevrette M.G."/>
            <person name="De Carvalho L.P.S."/>
            <person name="Shen B."/>
        </authorList>
    </citation>
    <scope>NUCLEOTIDE SEQUENCE [LARGE SCALE GENOMIC DNA]</scope>
    <source>
        <strain evidence="4 5">NPDC020863</strain>
    </source>
</reference>
<dbReference type="SUPFAM" id="SSF51735">
    <property type="entry name" value="NAD(P)-binding Rossmann-fold domains"/>
    <property type="match status" value="1"/>
</dbReference>
<evidence type="ECO:0000256" key="1">
    <source>
        <dbReference type="ARBA" id="ARBA00006484"/>
    </source>
</evidence>
<keyword evidence="5" id="KW-1185">Reference proteome</keyword>
<evidence type="ECO:0000313" key="5">
    <source>
        <dbReference type="Proteomes" id="UP001620295"/>
    </source>
</evidence>
<keyword evidence="2 4" id="KW-0560">Oxidoreductase</keyword>
<dbReference type="GO" id="GO:0016491">
    <property type="term" value="F:oxidoreductase activity"/>
    <property type="evidence" value="ECO:0007669"/>
    <property type="project" value="UniProtKB-KW"/>
</dbReference>
<dbReference type="InterPro" id="IPR002347">
    <property type="entry name" value="SDR_fam"/>
</dbReference>
<protein>
    <submittedName>
        <fullName evidence="4">SDR family oxidoreductase</fullName>
        <ecNumber evidence="4">1.-.-.-</ecNumber>
    </submittedName>
</protein>